<evidence type="ECO:0000313" key="3">
    <source>
        <dbReference type="Proteomes" id="UP000625976"/>
    </source>
</evidence>
<evidence type="ECO:0000313" key="2">
    <source>
        <dbReference type="EMBL" id="GGG60450.1"/>
    </source>
</evidence>
<protein>
    <recommendedName>
        <fullName evidence="4">Gliding motility lipoprotein GldD</fullName>
    </recommendedName>
</protein>
<proteinExistence type="predicted"/>
<reference evidence="2" key="1">
    <citation type="journal article" date="2014" name="Int. J. Syst. Evol. Microbiol.">
        <title>Complete genome sequence of Corynebacterium casei LMG S-19264T (=DSM 44701T), isolated from a smear-ripened cheese.</title>
        <authorList>
            <consortium name="US DOE Joint Genome Institute (JGI-PGF)"/>
            <person name="Walter F."/>
            <person name="Albersmeier A."/>
            <person name="Kalinowski J."/>
            <person name="Ruckert C."/>
        </authorList>
    </citation>
    <scope>NUCLEOTIDE SEQUENCE</scope>
    <source>
        <strain evidence="2">CGMCC 1.12751</strain>
    </source>
</reference>
<name>A0A917LVW4_9FLAO</name>
<feature type="signal peptide" evidence="1">
    <location>
        <begin position="1"/>
        <end position="27"/>
    </location>
</feature>
<dbReference type="AlphaFoldDB" id="A0A917LVW4"/>
<dbReference type="Proteomes" id="UP000625976">
    <property type="component" value="Unassembled WGS sequence"/>
</dbReference>
<comment type="caution">
    <text evidence="2">The sequence shown here is derived from an EMBL/GenBank/DDBJ whole genome shotgun (WGS) entry which is preliminary data.</text>
</comment>
<accession>A0A917LVW4</accession>
<keyword evidence="3" id="KW-1185">Reference proteome</keyword>
<evidence type="ECO:0008006" key="4">
    <source>
        <dbReference type="Google" id="ProtNLM"/>
    </source>
</evidence>
<keyword evidence="1" id="KW-0732">Signal</keyword>
<feature type="chain" id="PRO_5037551650" description="Gliding motility lipoprotein GldD" evidence="1">
    <location>
        <begin position="28"/>
        <end position="194"/>
    </location>
</feature>
<organism evidence="2 3">
    <name type="scientific">Bizionia arctica</name>
    <dbReference type="NCBI Taxonomy" id="1495645"/>
    <lineage>
        <taxon>Bacteria</taxon>
        <taxon>Pseudomonadati</taxon>
        <taxon>Bacteroidota</taxon>
        <taxon>Flavobacteriia</taxon>
        <taxon>Flavobacteriales</taxon>
        <taxon>Flavobacteriaceae</taxon>
        <taxon>Bizionia</taxon>
    </lineage>
</organism>
<dbReference type="EMBL" id="BMFQ01000005">
    <property type="protein sequence ID" value="GGG60450.1"/>
    <property type="molecule type" value="Genomic_DNA"/>
</dbReference>
<gene>
    <name evidence="2" type="ORF">GCM10010976_34030</name>
</gene>
<sequence length="194" mass="22611">MQLKPNFMNRNLLILLLTIFTLNSCQSQTKDKTKMKKTESGEFYSESGNFIIDFPIKPTLRVIDNQIGMDKYKIYNYQAVAGQQMIYMAEYIDFPEYIIESWDKDQAYNQILKTLEAKYGGVFDLTKKEPTEQNNLNGIYFEFSLNPNANVPKGMKGGIKGKVFFVGNRSYQLTYFGEEQELIENYLNSFRLLK</sequence>
<evidence type="ECO:0000256" key="1">
    <source>
        <dbReference type="SAM" id="SignalP"/>
    </source>
</evidence>
<reference evidence="2" key="2">
    <citation type="submission" date="2020-09" db="EMBL/GenBank/DDBJ databases">
        <authorList>
            <person name="Sun Q."/>
            <person name="Zhou Y."/>
        </authorList>
    </citation>
    <scope>NUCLEOTIDE SEQUENCE</scope>
    <source>
        <strain evidence="2">CGMCC 1.12751</strain>
    </source>
</reference>